<evidence type="ECO:0000313" key="2">
    <source>
        <dbReference type="Proteomes" id="UP000282977"/>
    </source>
</evidence>
<dbReference type="InterPro" id="IPR021251">
    <property type="entry name" value="DUF2793"/>
</dbReference>
<dbReference type="OrthoDB" id="564699at2"/>
<gene>
    <name evidence="1" type="ORF">ENE74_01965</name>
</gene>
<comment type="caution">
    <text evidence="1">The sequence shown here is derived from an EMBL/GenBank/DDBJ whole genome shotgun (WGS) entry which is preliminary data.</text>
</comment>
<protein>
    <submittedName>
        <fullName evidence="1">DUF2793 domain-containing protein</fullName>
    </submittedName>
</protein>
<organism evidence="1 2">
    <name type="scientific">Sphingobium algorifonticola</name>
    <dbReference type="NCBI Taxonomy" id="2008318"/>
    <lineage>
        <taxon>Bacteria</taxon>
        <taxon>Pseudomonadati</taxon>
        <taxon>Pseudomonadota</taxon>
        <taxon>Alphaproteobacteria</taxon>
        <taxon>Sphingomonadales</taxon>
        <taxon>Sphingomonadaceae</taxon>
        <taxon>Sphingobium</taxon>
    </lineage>
</organism>
<keyword evidence="2" id="KW-1185">Reference proteome</keyword>
<dbReference type="Pfam" id="PF10983">
    <property type="entry name" value="DUF2793"/>
    <property type="match status" value="1"/>
</dbReference>
<dbReference type="AlphaFoldDB" id="A0A437JCF3"/>
<evidence type="ECO:0000313" key="1">
    <source>
        <dbReference type="EMBL" id="RVT43420.1"/>
    </source>
</evidence>
<accession>A0A437JCF3</accession>
<dbReference type="Proteomes" id="UP000282977">
    <property type="component" value="Unassembled WGS sequence"/>
</dbReference>
<reference evidence="1 2" key="1">
    <citation type="submission" date="2019-01" db="EMBL/GenBank/DDBJ databases">
        <authorList>
            <person name="Chen W.-M."/>
        </authorList>
    </citation>
    <scope>NUCLEOTIDE SEQUENCE [LARGE SCALE GENOMIC DNA]</scope>
    <source>
        <strain evidence="1 2">TLA-22</strain>
    </source>
</reference>
<dbReference type="RefSeq" id="WP_127688956.1">
    <property type="nucleotide sequence ID" value="NZ_RZUL01000001.1"/>
</dbReference>
<proteinExistence type="predicted"/>
<dbReference type="EMBL" id="RZUL01000001">
    <property type="protein sequence ID" value="RVT43420.1"/>
    <property type="molecule type" value="Genomic_DNA"/>
</dbReference>
<sequence length="166" mass="17111">MMANESARLALPLLQAGQAQKELTHNEALTRLDIAVQPLVESATLASPPPSPVPGQCWIVAASPTGAWAGQADAIAGWTEGGWRFVAPVMGMAAHVRDRGHAMAWDGTAWRDGAVRADGFYQGGLRVIGGRGAAIPDPSGGGVIDVEGRAATGAILAMLRLHGMIA</sequence>
<name>A0A437JCF3_9SPHN</name>